<dbReference type="Pfam" id="PF22936">
    <property type="entry name" value="Pol_BBD"/>
    <property type="match status" value="1"/>
</dbReference>
<evidence type="ECO:0000313" key="3">
    <source>
        <dbReference type="Proteomes" id="UP000076532"/>
    </source>
</evidence>
<feature type="non-terminal residue" evidence="2">
    <location>
        <position position="1"/>
    </location>
</feature>
<sequence>VLFDSGASRHMSPYRGRFENFVSITPKSISAADKRCFQATGKGDLRIKIPNG</sequence>
<gene>
    <name evidence="2" type="ORF">FIBSPDRAFT_661877</name>
</gene>
<keyword evidence="3" id="KW-1185">Reference proteome</keyword>
<dbReference type="InterPro" id="IPR054722">
    <property type="entry name" value="PolX-like_BBD"/>
</dbReference>
<reference evidence="2 3" key="1">
    <citation type="journal article" date="2016" name="Mol. Biol. Evol.">
        <title>Comparative Genomics of Early-Diverging Mushroom-Forming Fungi Provides Insights into the Origins of Lignocellulose Decay Capabilities.</title>
        <authorList>
            <person name="Nagy L.G."/>
            <person name="Riley R."/>
            <person name="Tritt A."/>
            <person name="Adam C."/>
            <person name="Daum C."/>
            <person name="Floudas D."/>
            <person name="Sun H."/>
            <person name="Yadav J.S."/>
            <person name="Pangilinan J."/>
            <person name="Larsson K.H."/>
            <person name="Matsuura K."/>
            <person name="Barry K."/>
            <person name="Labutti K."/>
            <person name="Kuo R."/>
            <person name="Ohm R.A."/>
            <person name="Bhattacharya S.S."/>
            <person name="Shirouzu T."/>
            <person name="Yoshinaga Y."/>
            <person name="Martin F.M."/>
            <person name="Grigoriev I.V."/>
            <person name="Hibbett D.S."/>
        </authorList>
    </citation>
    <scope>NUCLEOTIDE SEQUENCE [LARGE SCALE GENOMIC DNA]</scope>
    <source>
        <strain evidence="2 3">CBS 109695</strain>
    </source>
</reference>
<accession>A0A166AFD4</accession>
<proteinExistence type="predicted"/>
<feature type="non-terminal residue" evidence="2">
    <location>
        <position position="52"/>
    </location>
</feature>
<dbReference type="Proteomes" id="UP000076532">
    <property type="component" value="Unassembled WGS sequence"/>
</dbReference>
<dbReference type="EMBL" id="KV417661">
    <property type="protein sequence ID" value="KZP11549.1"/>
    <property type="molecule type" value="Genomic_DNA"/>
</dbReference>
<dbReference type="OrthoDB" id="3251181at2759"/>
<dbReference type="STRING" id="436010.A0A166AFD4"/>
<dbReference type="AlphaFoldDB" id="A0A166AFD4"/>
<name>A0A166AFD4_9AGAM</name>
<evidence type="ECO:0000259" key="1">
    <source>
        <dbReference type="Pfam" id="PF22936"/>
    </source>
</evidence>
<protein>
    <recommendedName>
        <fullName evidence="1">Retrovirus-related Pol polyprotein from transposon TNT 1-94-like beta-barrel domain-containing protein</fullName>
    </recommendedName>
</protein>
<feature type="domain" description="Retrovirus-related Pol polyprotein from transposon TNT 1-94-like beta-barrel" evidence="1">
    <location>
        <begin position="2"/>
        <end position="52"/>
    </location>
</feature>
<evidence type="ECO:0000313" key="2">
    <source>
        <dbReference type="EMBL" id="KZP11549.1"/>
    </source>
</evidence>
<organism evidence="2 3">
    <name type="scientific">Athelia psychrophila</name>
    <dbReference type="NCBI Taxonomy" id="1759441"/>
    <lineage>
        <taxon>Eukaryota</taxon>
        <taxon>Fungi</taxon>
        <taxon>Dikarya</taxon>
        <taxon>Basidiomycota</taxon>
        <taxon>Agaricomycotina</taxon>
        <taxon>Agaricomycetes</taxon>
        <taxon>Agaricomycetidae</taxon>
        <taxon>Atheliales</taxon>
        <taxon>Atheliaceae</taxon>
        <taxon>Athelia</taxon>
    </lineage>
</organism>